<feature type="compositionally biased region" description="Basic and acidic residues" evidence="2">
    <location>
        <begin position="876"/>
        <end position="885"/>
    </location>
</feature>
<evidence type="ECO:0000313" key="4">
    <source>
        <dbReference type="Proteomes" id="UP000231456"/>
    </source>
</evidence>
<evidence type="ECO:0000313" key="3">
    <source>
        <dbReference type="EMBL" id="PJC52677.1"/>
    </source>
</evidence>
<feature type="region of interest" description="Disordered" evidence="2">
    <location>
        <begin position="1356"/>
        <end position="1403"/>
    </location>
</feature>
<evidence type="ECO:0000256" key="2">
    <source>
        <dbReference type="SAM" id="MobiDB-lite"/>
    </source>
</evidence>
<comment type="caution">
    <text evidence="3">The sequence shown here is derived from an EMBL/GenBank/DDBJ whole genome shotgun (WGS) entry which is preliminary data.</text>
</comment>
<feature type="compositionally biased region" description="Polar residues" evidence="2">
    <location>
        <begin position="1365"/>
        <end position="1401"/>
    </location>
</feature>
<feature type="compositionally biased region" description="Pro residues" evidence="2">
    <location>
        <begin position="1209"/>
        <end position="1222"/>
    </location>
</feature>
<feature type="region of interest" description="Disordered" evidence="2">
    <location>
        <begin position="1189"/>
        <end position="1235"/>
    </location>
</feature>
<proteinExistence type="predicted"/>
<keyword evidence="1" id="KW-0175">Coiled coil</keyword>
<feature type="region of interest" description="Disordered" evidence="2">
    <location>
        <begin position="1539"/>
        <end position="1585"/>
    </location>
</feature>
<protein>
    <submittedName>
        <fullName evidence="3">Uncharacterized protein</fullName>
    </submittedName>
</protein>
<dbReference type="EMBL" id="PFRH01000057">
    <property type="protein sequence ID" value="PJC52677.1"/>
    <property type="molecule type" value="Genomic_DNA"/>
</dbReference>
<feature type="coiled-coil region" evidence="1">
    <location>
        <begin position="135"/>
        <end position="224"/>
    </location>
</feature>
<reference evidence="4" key="1">
    <citation type="submission" date="2017-09" db="EMBL/GenBank/DDBJ databases">
        <title>Depth-based differentiation of microbial function through sediment-hosted aquifers and enrichment of novel symbionts in the deep terrestrial subsurface.</title>
        <authorList>
            <person name="Probst A.J."/>
            <person name="Ladd B."/>
            <person name="Jarett J.K."/>
            <person name="Geller-Mcgrath D.E."/>
            <person name="Sieber C.M.K."/>
            <person name="Emerson J.B."/>
            <person name="Anantharaman K."/>
            <person name="Thomas B.C."/>
            <person name="Malmstrom R."/>
            <person name="Stieglmeier M."/>
            <person name="Klingl A."/>
            <person name="Woyke T."/>
            <person name="Ryan C.M."/>
            <person name="Banfield J.F."/>
        </authorList>
    </citation>
    <scope>NUCLEOTIDE SEQUENCE [LARGE SCALE GENOMIC DNA]</scope>
</reference>
<feature type="region of interest" description="Disordered" evidence="2">
    <location>
        <begin position="853"/>
        <end position="885"/>
    </location>
</feature>
<dbReference type="Proteomes" id="UP000231456">
    <property type="component" value="Unassembled WGS sequence"/>
</dbReference>
<name>A0A2M8FAD2_9BACT</name>
<feature type="coiled-coil region" evidence="1">
    <location>
        <begin position="408"/>
        <end position="435"/>
    </location>
</feature>
<gene>
    <name evidence="3" type="ORF">CO030_01655</name>
</gene>
<evidence type="ECO:0000256" key="1">
    <source>
        <dbReference type="SAM" id="Coils"/>
    </source>
</evidence>
<organism evidence="3 4">
    <name type="scientific">Candidatus Magasanikbacteria bacterium CG_4_9_14_0_2_um_filter_42_11</name>
    <dbReference type="NCBI Taxonomy" id="1974643"/>
    <lineage>
        <taxon>Bacteria</taxon>
        <taxon>Candidatus Magasanikiibacteriota</taxon>
    </lineage>
</organism>
<feature type="compositionally biased region" description="Basic and acidic residues" evidence="2">
    <location>
        <begin position="1223"/>
        <end position="1235"/>
    </location>
</feature>
<accession>A0A2M8FAD2</accession>
<sequence>MKSSPEFSQTPAGQELLDAYKQDTVIAVNINGEWKEARVAETPKFDKNNALQLKVNVVGGQQETLAYETGEEPDIVVGEELTRDGIEDTNLGETYVVLDPVVSPTDGSIEYTLKAPDNKIYEHVVQELLLAWKKTLELEKKVAELEQQIDTVREDKKLELQADRMKMQLDLLEVQKHLPPEVANLQDADRTAVERIKKEVDRIHEEASKAIKEFEEKVERYEAVSKANTLGEERLQEYATPYNATVFLGEASYNFENESAIDKDRREKIEEAAHNEKKDKALHLKNEIQHEHEQLIVGKPKNIADQNKRDLFQDIFQKLEQAADGTYEKGLYNEIEKKRLELAKNSLRNVVTVAATPTQPEHKDFDDAGNNSSRFQTNINLLRTILEEQQSEYQIKDQEVVAGPGEEIFNWERSKEVLFERIQKLKEQLQATESDTIVGKEKQKQFQSLLELENEMKSDYLQCKDIDSCPDRLWPGEPKTLVNLNKLRFKMVAEDLERIKSIEDKLLEIDEDVRKKAEEKQIEDKRKAIETNPEKQKFKGEGIDIPSYELREMMLQRLGGVRSAMELMMRGGITRDKDGKIEVNPDLINQMKGIFGDTPPNGFDSSRLRKFGIKNWAKFKQLWDSELAERAMFDLNTTLTQTMERQIAENTGWRDQIGAHGKRMFGRALVNAGMLFGMSWGVGELVSSAAGTDKQLAKTLGDVGKGVGAAASGAVKWGTFKTFFGRKKAKDSMEAKTQALHETKKEEIIAKVLKSIFEGTPNSPILKTSNTDPLNAFASFSRLLSHTMREHTAGEETFTHGNQTFVLRGSELLKYKQCLNESEKKNVDEKIRAQLAWAVFKMTNYGNAQQVKQVEGGAQAEQSTPAGEATSAGDAGQEKKQKTPKELEIEALTKDAAVKNPKMVDNWVKNVSGLVDMSGKKALWKAVGTNFAISTLTMSVPYVGAGFSAILMGRLVGEFGDNLVTKWERGEAEERVDKQMKETIELTEKCRAEADPDKRKPLRKELEDRTLVLKRLLHATAPDEDMQAIVYKEKQKGEFPEDTTIGDKDYKKGDNLPDIVRIDGDRLGNIHDIVYEAERLSPYLEEEKNKNKLGKVIESLTKNGDAMEEKQKLDLPWTEKLSKKARRLFLKYGTAVAAAGITFATVGLIRGDFAHKPTDAEIQQTIENMKKVTGVSATEAGIAKAIADHKSTPAVDSTAGKGAGRTDIAPPPRDTPAPAPTPKHPDVAPKQVEKSPDIVKKSFGESNIKENEGPWSSMHRLIEEHRTDFNMSDKEWNALVKADLKRMGIEYGPNGESKWAIGVRVFRDGDTTEYAKVELYKGTDGQPHFRLIGEEGKTIVVHDHYRIKHAPGVVEKSAVADEKNTSTNANATPNKQTQLEKSSTQPAHTKTASGDTTSPNTLDKEQALGKASGKPAGETPLAKQQERFDNALKEKGDVKQFVGGVRKDGNVMVEFQDGTKQLYPAEMLGLSAGENGELVMHIPVDASAVVHTGVVSSSGVSSGGGGGSSSYSVGAKVPEGAKFFVTPDEAVEKTAANIAERAHDSGGGVRTDDSTSDSAPRGKDVYSAKTAPTEGKPVLDSGKVAPTDTIANGEKANIYAKGLHKAVDGIRADMAATNLEKTDIVSGLELKAGIEMLKQYDLAASGEVPAVLSNNLEDVAVIKEYVIEKLSPDVQLYLGIDGGSASLEGATAVDMSPSFVEGSNNSPVIRVTMPDGKQYILLPPKDMDAFSKGPDGQLVLRRGNKFFEAELDSTGDGGFPVIKAKVRS</sequence>